<evidence type="ECO:0000313" key="3">
    <source>
        <dbReference type="EMBL" id="KKL70288.1"/>
    </source>
</evidence>
<dbReference type="EMBL" id="LAZR01036597">
    <property type="protein sequence ID" value="KKL24431.1"/>
    <property type="molecule type" value="Genomic_DNA"/>
</dbReference>
<proteinExistence type="predicted"/>
<dbReference type="AlphaFoldDB" id="A0A0F9E3F0"/>
<evidence type="ECO:0000313" key="1">
    <source>
        <dbReference type="EMBL" id="KKL24377.1"/>
    </source>
</evidence>
<protein>
    <submittedName>
        <fullName evidence="2">Uncharacterized protein</fullName>
    </submittedName>
</protein>
<dbReference type="EMBL" id="LAZR01036618">
    <property type="protein sequence ID" value="KKL24377.1"/>
    <property type="molecule type" value="Genomic_DNA"/>
</dbReference>
<gene>
    <name evidence="3" type="ORF">LCGC14_2106400</name>
    <name evidence="2" type="ORF">LCGC14_2415390</name>
    <name evidence="1" type="ORF">LCGC14_2415920</name>
</gene>
<evidence type="ECO:0000313" key="2">
    <source>
        <dbReference type="EMBL" id="KKL24431.1"/>
    </source>
</evidence>
<reference evidence="2" key="1">
    <citation type="journal article" date="2015" name="Nature">
        <title>Complex archaea that bridge the gap between prokaryotes and eukaryotes.</title>
        <authorList>
            <person name="Spang A."/>
            <person name="Saw J.H."/>
            <person name="Jorgensen S.L."/>
            <person name="Zaremba-Niedzwiedzka K."/>
            <person name="Martijn J."/>
            <person name="Lind A.E."/>
            <person name="van Eijk R."/>
            <person name="Schleper C."/>
            <person name="Guy L."/>
            <person name="Ettema T.J."/>
        </authorList>
    </citation>
    <scope>NUCLEOTIDE SEQUENCE</scope>
</reference>
<name>A0A0F9E3F0_9ZZZZ</name>
<sequence length="79" mass="9246">MKKRTFPKKFIRKEFILTKSISQEAEIVKGLKITKLDLSKMEKSKVSFDNQDIWIDDSEKIKETITGIWRGKSNDLSII</sequence>
<organism evidence="2">
    <name type="scientific">marine sediment metagenome</name>
    <dbReference type="NCBI Taxonomy" id="412755"/>
    <lineage>
        <taxon>unclassified sequences</taxon>
        <taxon>metagenomes</taxon>
        <taxon>ecological metagenomes</taxon>
    </lineage>
</organism>
<comment type="caution">
    <text evidence="2">The sequence shown here is derived from an EMBL/GenBank/DDBJ whole genome shotgun (WGS) entry which is preliminary data.</text>
</comment>
<accession>A0A0F9E3F0</accession>
<dbReference type="EMBL" id="LAZR01025943">
    <property type="protein sequence ID" value="KKL70288.1"/>
    <property type="molecule type" value="Genomic_DNA"/>
</dbReference>